<comment type="caution">
    <text evidence="4">The sequence shown here is derived from an EMBL/GenBank/DDBJ whole genome shotgun (WGS) entry which is preliminary data.</text>
</comment>
<name>A0A8S1IX11_9CHLO</name>
<keyword evidence="5" id="KW-1185">Reference proteome</keyword>
<feature type="compositionally biased region" description="Polar residues" evidence="2">
    <location>
        <begin position="277"/>
        <end position="289"/>
    </location>
</feature>
<feature type="transmembrane region" description="Helical" evidence="3">
    <location>
        <begin position="70"/>
        <end position="92"/>
    </location>
</feature>
<gene>
    <name evidence="4" type="ORF">OSTQU699_LOCUS3917</name>
</gene>
<dbReference type="OrthoDB" id="577977at2759"/>
<organism evidence="4 5">
    <name type="scientific">Ostreobium quekettii</name>
    <dbReference type="NCBI Taxonomy" id="121088"/>
    <lineage>
        <taxon>Eukaryota</taxon>
        <taxon>Viridiplantae</taxon>
        <taxon>Chlorophyta</taxon>
        <taxon>core chlorophytes</taxon>
        <taxon>Ulvophyceae</taxon>
        <taxon>TCBD clade</taxon>
        <taxon>Bryopsidales</taxon>
        <taxon>Ostreobineae</taxon>
        <taxon>Ostreobiaceae</taxon>
        <taxon>Ostreobium</taxon>
    </lineage>
</organism>
<reference evidence="4" key="1">
    <citation type="submission" date="2020-12" db="EMBL/GenBank/DDBJ databases">
        <authorList>
            <person name="Iha C."/>
        </authorList>
    </citation>
    <scope>NUCLEOTIDE SEQUENCE</scope>
</reference>
<keyword evidence="3" id="KW-0812">Transmembrane</keyword>
<feature type="compositionally biased region" description="Polar residues" evidence="2">
    <location>
        <begin position="299"/>
        <end position="310"/>
    </location>
</feature>
<evidence type="ECO:0000256" key="3">
    <source>
        <dbReference type="SAM" id="Phobius"/>
    </source>
</evidence>
<keyword evidence="3" id="KW-0472">Membrane</keyword>
<dbReference type="EMBL" id="CAJHUC010000850">
    <property type="protein sequence ID" value="CAD7698556.1"/>
    <property type="molecule type" value="Genomic_DNA"/>
</dbReference>
<feature type="coiled-coil region" evidence="1">
    <location>
        <begin position="105"/>
        <end position="132"/>
    </location>
</feature>
<dbReference type="AlphaFoldDB" id="A0A8S1IX11"/>
<sequence length="475" mass="51021">MGAAKPVACFTPRGVDLAVFHKCARKTACCVQKSHNEGMQTFQSVPVGPPPLNPTEKCQECGNWAGGWMWSLYVVTFTGIAAVSSLAVAFIVSVSPILKSVDGACKASEKAAVKLEIAAEELEQAAIVFEEDLPPTLKALEHASREFEDLGQSLNMLSGGFSSRRSTKRRRKRRPSTGKDKGENLGEGQQDSEPDTKEGLMVTSTIDLEAMEAEGQAAMEAITKQTMNGIAKVAADLNNMTQAMMPTMDEWRVRLLKSLLQADRKANSESVAPQAAATENGSQKATTEASSKRIPDTSLEPSSSTLSWISGWQGKAREPDYPTGELEDEPAGASLEKAAERLSDVVDLQPVASTTTESEELEDTAAEDTLQEEDELQDRREAAMEVLDALLRAERAAQDAANASGDLQQAVRAAQKSGAFDDIDADFSGDSDALPTVMAASPHDQDFYSGDETHPLERGMDEDAVGSFDDAKVEH</sequence>
<feature type="compositionally biased region" description="Acidic residues" evidence="2">
    <location>
        <begin position="357"/>
        <end position="370"/>
    </location>
</feature>
<evidence type="ECO:0000313" key="4">
    <source>
        <dbReference type="EMBL" id="CAD7698556.1"/>
    </source>
</evidence>
<feature type="region of interest" description="Disordered" evidence="2">
    <location>
        <begin position="158"/>
        <end position="199"/>
    </location>
</feature>
<feature type="compositionally biased region" description="Basic and acidic residues" evidence="2">
    <location>
        <begin position="443"/>
        <end position="461"/>
    </location>
</feature>
<evidence type="ECO:0000256" key="2">
    <source>
        <dbReference type="SAM" id="MobiDB-lite"/>
    </source>
</evidence>
<dbReference type="Proteomes" id="UP000708148">
    <property type="component" value="Unassembled WGS sequence"/>
</dbReference>
<feature type="region of interest" description="Disordered" evidence="2">
    <location>
        <begin position="433"/>
        <end position="475"/>
    </location>
</feature>
<keyword evidence="3" id="KW-1133">Transmembrane helix</keyword>
<accession>A0A8S1IX11</accession>
<evidence type="ECO:0000256" key="1">
    <source>
        <dbReference type="SAM" id="Coils"/>
    </source>
</evidence>
<keyword evidence="1" id="KW-0175">Coiled coil</keyword>
<feature type="region of interest" description="Disordered" evidence="2">
    <location>
        <begin position="267"/>
        <end position="370"/>
    </location>
</feature>
<feature type="compositionally biased region" description="Basic residues" evidence="2">
    <location>
        <begin position="165"/>
        <end position="176"/>
    </location>
</feature>
<evidence type="ECO:0000313" key="5">
    <source>
        <dbReference type="Proteomes" id="UP000708148"/>
    </source>
</evidence>
<proteinExistence type="predicted"/>
<protein>
    <submittedName>
        <fullName evidence="4">Uncharacterized protein</fullName>
    </submittedName>
</protein>